<dbReference type="InterPro" id="IPR005625">
    <property type="entry name" value="PepSY-ass_TM"/>
</dbReference>
<gene>
    <name evidence="2" type="ORF">NQF87_04360</name>
</gene>
<feature type="transmembrane region" description="Helical" evidence="1">
    <location>
        <begin position="573"/>
        <end position="592"/>
    </location>
</feature>
<feature type="transmembrane region" description="Helical" evidence="1">
    <location>
        <begin position="26"/>
        <end position="50"/>
    </location>
</feature>
<dbReference type="EMBL" id="JANIDV010000002">
    <property type="protein sequence ID" value="MCX5616207.1"/>
    <property type="molecule type" value="Genomic_DNA"/>
</dbReference>
<reference evidence="2" key="1">
    <citation type="submission" date="2022-07" db="EMBL/GenBank/DDBJ databases">
        <title>Bombella genomes.</title>
        <authorList>
            <person name="Harer L."/>
            <person name="Styblova S."/>
            <person name="Ehrmann M."/>
        </authorList>
    </citation>
    <scope>NUCLEOTIDE SEQUENCE</scope>
    <source>
        <strain evidence="2">TMW 2.2559</strain>
    </source>
</reference>
<evidence type="ECO:0000256" key="1">
    <source>
        <dbReference type="SAM" id="Phobius"/>
    </source>
</evidence>
<feature type="transmembrane region" description="Helical" evidence="1">
    <location>
        <begin position="518"/>
        <end position="534"/>
    </location>
</feature>
<keyword evidence="1" id="KW-0812">Transmembrane</keyword>
<evidence type="ECO:0000313" key="3">
    <source>
        <dbReference type="Proteomes" id="UP001165633"/>
    </source>
</evidence>
<protein>
    <submittedName>
        <fullName evidence="2">PepSY domain-containing protein</fullName>
    </submittedName>
</protein>
<comment type="caution">
    <text evidence="2">The sequence shown here is derived from an EMBL/GenBank/DDBJ whole genome shotgun (WGS) entry which is preliminary data.</text>
</comment>
<evidence type="ECO:0000313" key="2">
    <source>
        <dbReference type="EMBL" id="MCX5616207.1"/>
    </source>
</evidence>
<dbReference type="Proteomes" id="UP001165633">
    <property type="component" value="Unassembled WGS sequence"/>
</dbReference>
<keyword evidence="1" id="KW-1133">Transmembrane helix</keyword>
<feature type="transmembrane region" description="Helical" evidence="1">
    <location>
        <begin position="541"/>
        <end position="561"/>
    </location>
</feature>
<name>A0ABT3WAT8_9PROT</name>
<sequence length="599" mass="64504">MGSILAAFCLLASCWAARHIPFLQPYGATGLSLLVMGGCLTGMIALTLCVGIGNWQKLQHLAIRYRSLHGWIGIMTGSMLSVGFLAGTVTLFATPLQQWSQPHLPAQRNIPLADIPTILDRLTPPGTGQHPAPALHYRLTLTTPGSASLSIPVGPELPLGLPASQILVSQPAPGTIQLYQMIPSPVPNVIGGLHRRMGLPLPENWAMPFVGILCLLYGLALLSGVILLLPGIWRTLMTVRLEGHARRLWLDLHSLLGLCSLPFQLIIALTVALFAFAPLLPPCSGTEAMSPPHAAASSAPLPPITALKQMQNLAPEFQPLTLDYVLGPHGTDSLPERLALHAPLYNANGLRSLPPSDQPYLLIEGTDPHNPLIGRDRGAVLMAPHTGTVLDSQNLPGRQSLARHMLTWCLALHFGSFGGEFVRWLYVILGLCGVGFFHTANKLWLNTHRHKVPGQTAPVDTLATSWLSRLSEGTLLGCLLGLCGLVALSPFTSHLYPITALKDASSHMMEKACQQASLFYYALMLLSLLSYCVLPRRLCRGVVLALAAMFLSAAVLTVTLHHTATQTPVSPELTIAFAIASLCLWGGAFHTLRPRPNRQ</sequence>
<organism evidence="2 3">
    <name type="scientific">Bombella dulcis</name>
    <dbReference type="NCBI Taxonomy" id="2967339"/>
    <lineage>
        <taxon>Bacteria</taxon>
        <taxon>Pseudomonadati</taxon>
        <taxon>Pseudomonadota</taxon>
        <taxon>Alphaproteobacteria</taxon>
        <taxon>Acetobacterales</taxon>
        <taxon>Acetobacteraceae</taxon>
        <taxon>Bombella</taxon>
    </lineage>
</organism>
<dbReference type="PANTHER" id="PTHR34219:SF9">
    <property type="entry name" value="IRON-REGULATED INNER MEMBRANE PROTEIN"/>
    <property type="match status" value="1"/>
</dbReference>
<feature type="transmembrane region" description="Helical" evidence="1">
    <location>
        <begin position="421"/>
        <end position="440"/>
    </location>
</feature>
<proteinExistence type="predicted"/>
<feature type="transmembrane region" description="Helical" evidence="1">
    <location>
        <begin position="475"/>
        <end position="498"/>
    </location>
</feature>
<feature type="transmembrane region" description="Helical" evidence="1">
    <location>
        <begin position="205"/>
        <end position="233"/>
    </location>
</feature>
<accession>A0ABT3WAT8</accession>
<keyword evidence="3" id="KW-1185">Reference proteome</keyword>
<feature type="transmembrane region" description="Helical" evidence="1">
    <location>
        <begin position="71"/>
        <end position="93"/>
    </location>
</feature>
<keyword evidence="1" id="KW-0472">Membrane</keyword>
<feature type="transmembrane region" description="Helical" evidence="1">
    <location>
        <begin position="254"/>
        <end position="280"/>
    </location>
</feature>
<dbReference type="Pfam" id="PF03929">
    <property type="entry name" value="PepSY_TM"/>
    <property type="match status" value="1"/>
</dbReference>
<dbReference type="RefSeq" id="WP_266127204.1">
    <property type="nucleotide sequence ID" value="NZ_JANIDV010000002.1"/>
</dbReference>
<dbReference type="PANTHER" id="PTHR34219">
    <property type="entry name" value="IRON-REGULATED INNER MEMBRANE PROTEIN-RELATED"/>
    <property type="match status" value="1"/>
</dbReference>